<dbReference type="AlphaFoldDB" id="A0AA40HPW2"/>
<keyword evidence="2" id="KW-1185">Reference proteome</keyword>
<reference evidence="1" key="1">
    <citation type="submission" date="2023-06" db="EMBL/GenBank/DDBJ databases">
        <title>Reference genome for the Northern bat (Eptesicus nilssonii), a most northern bat species.</title>
        <authorList>
            <person name="Laine V.N."/>
            <person name="Pulliainen A.T."/>
            <person name="Lilley T.M."/>
        </authorList>
    </citation>
    <scope>NUCLEOTIDE SEQUENCE</scope>
    <source>
        <strain evidence="1">BLF_Eptnil</strain>
        <tissue evidence="1">Kidney</tissue>
    </source>
</reference>
<name>A0AA40HPW2_CNENI</name>
<proteinExistence type="predicted"/>
<protein>
    <submittedName>
        <fullName evidence="1">Uncharacterized protein</fullName>
    </submittedName>
</protein>
<evidence type="ECO:0000313" key="2">
    <source>
        <dbReference type="Proteomes" id="UP001177744"/>
    </source>
</evidence>
<organism evidence="1 2">
    <name type="scientific">Cnephaeus nilssonii</name>
    <name type="common">Northern bat</name>
    <name type="synonym">Eptesicus nilssonii</name>
    <dbReference type="NCBI Taxonomy" id="3371016"/>
    <lineage>
        <taxon>Eukaryota</taxon>
        <taxon>Metazoa</taxon>
        <taxon>Chordata</taxon>
        <taxon>Craniata</taxon>
        <taxon>Vertebrata</taxon>
        <taxon>Euteleostomi</taxon>
        <taxon>Mammalia</taxon>
        <taxon>Eutheria</taxon>
        <taxon>Laurasiatheria</taxon>
        <taxon>Chiroptera</taxon>
        <taxon>Yangochiroptera</taxon>
        <taxon>Vespertilionidae</taxon>
        <taxon>Cnephaeus</taxon>
    </lineage>
</organism>
<comment type="caution">
    <text evidence="1">The sequence shown here is derived from an EMBL/GenBank/DDBJ whole genome shotgun (WGS) entry which is preliminary data.</text>
</comment>
<dbReference type="Proteomes" id="UP001177744">
    <property type="component" value="Unassembled WGS sequence"/>
</dbReference>
<gene>
    <name evidence="1" type="ORF">QTO34_004732</name>
</gene>
<sequence length="159" mass="17299">MIKFVITMKSNLGKNKWLKLDEMIFLANPITHNCPSLPARSPTNALPCHNLPPPPELAFSMSHRATGPSGLTTWSGHRAPPLLCTRPSCDGHLVTTSGKRYLHVIHSEVRPCGLESSLPSTGGRRQPGPNTFLTVRGASVTVPSGLSRASPPSRCRWCW</sequence>
<dbReference type="EMBL" id="JAULJE010000014">
    <property type="protein sequence ID" value="KAK1335152.1"/>
    <property type="molecule type" value="Genomic_DNA"/>
</dbReference>
<evidence type="ECO:0000313" key="1">
    <source>
        <dbReference type="EMBL" id="KAK1335152.1"/>
    </source>
</evidence>
<accession>A0AA40HPW2</accession>